<dbReference type="AlphaFoldDB" id="A0A8T4L4T5"/>
<evidence type="ECO:0000313" key="3">
    <source>
        <dbReference type="Proteomes" id="UP000678237"/>
    </source>
</evidence>
<feature type="compositionally biased region" description="Basic residues" evidence="1">
    <location>
        <begin position="28"/>
        <end position="42"/>
    </location>
</feature>
<reference evidence="2" key="2">
    <citation type="submission" date="2021-05" db="EMBL/GenBank/DDBJ databases">
        <title>Protein family content uncovers lineage relationships and bacterial pathway maintenance mechanisms in DPANN archaea.</title>
        <authorList>
            <person name="Castelle C.J."/>
            <person name="Meheust R."/>
            <person name="Jaffe A.L."/>
            <person name="Seitz K."/>
            <person name="Gong X."/>
            <person name="Baker B.J."/>
            <person name="Banfield J.F."/>
        </authorList>
    </citation>
    <scope>NUCLEOTIDE SEQUENCE</scope>
    <source>
        <strain evidence="2">RIFCSPLOWO2_01_FULL_58_19</strain>
    </source>
</reference>
<evidence type="ECO:0000313" key="2">
    <source>
        <dbReference type="EMBL" id="MBS3062313.1"/>
    </source>
</evidence>
<proteinExistence type="predicted"/>
<dbReference type="EMBL" id="JAGVWE010000002">
    <property type="protein sequence ID" value="MBS3062313.1"/>
    <property type="molecule type" value="Genomic_DNA"/>
</dbReference>
<feature type="region of interest" description="Disordered" evidence="1">
    <location>
        <begin position="28"/>
        <end position="66"/>
    </location>
</feature>
<evidence type="ECO:0000256" key="1">
    <source>
        <dbReference type="SAM" id="MobiDB-lite"/>
    </source>
</evidence>
<dbReference type="Proteomes" id="UP000678237">
    <property type="component" value="Unassembled WGS sequence"/>
</dbReference>
<feature type="compositionally biased region" description="Basic residues" evidence="1">
    <location>
        <begin position="54"/>
        <end position="66"/>
    </location>
</feature>
<comment type="caution">
    <text evidence="2">The sequence shown here is derived from an EMBL/GenBank/DDBJ whole genome shotgun (WGS) entry which is preliminary data.</text>
</comment>
<sequence length="66" mass="8005">MTLIGHLPGPSEELRQKLIEEELRLRSKQPQHWAKTKYRKYAKPSPAELERLEKARKRKKKRKKKK</sequence>
<gene>
    <name evidence="2" type="ORF">J4203_00430</name>
</gene>
<protein>
    <submittedName>
        <fullName evidence="2">Uncharacterized protein</fullName>
    </submittedName>
</protein>
<accession>A0A8T4L4T5</accession>
<name>A0A8T4L4T5_9ARCH</name>
<organism evidence="2 3">
    <name type="scientific">Candidatus Iainarchaeum sp</name>
    <dbReference type="NCBI Taxonomy" id="3101447"/>
    <lineage>
        <taxon>Archaea</taxon>
        <taxon>Candidatus Iainarchaeota</taxon>
        <taxon>Candidatus Iainarchaeia</taxon>
        <taxon>Candidatus Iainarchaeales</taxon>
        <taxon>Candidatus Iainarchaeaceae</taxon>
        <taxon>Candidatus Iainarchaeum</taxon>
    </lineage>
</organism>
<reference evidence="2" key="1">
    <citation type="submission" date="2021-03" db="EMBL/GenBank/DDBJ databases">
        <authorList>
            <person name="Jaffe A."/>
        </authorList>
    </citation>
    <scope>NUCLEOTIDE SEQUENCE</scope>
    <source>
        <strain evidence="2">RIFCSPLOWO2_01_FULL_58_19</strain>
    </source>
</reference>